<evidence type="ECO:0000256" key="9">
    <source>
        <dbReference type="HAMAP-Rule" id="MF_01864"/>
    </source>
</evidence>
<dbReference type="NCBIfam" id="TIGR01574">
    <property type="entry name" value="miaB-methiolase"/>
    <property type="match status" value="1"/>
</dbReference>
<dbReference type="PANTHER" id="PTHR43020">
    <property type="entry name" value="CDK5 REGULATORY SUBUNIT-ASSOCIATED PROTEIN 1"/>
    <property type="match status" value="1"/>
</dbReference>
<organism evidence="13 14">
    <name type="scientific">Geothrix limicola</name>
    <dbReference type="NCBI Taxonomy" id="2927978"/>
    <lineage>
        <taxon>Bacteria</taxon>
        <taxon>Pseudomonadati</taxon>
        <taxon>Acidobacteriota</taxon>
        <taxon>Holophagae</taxon>
        <taxon>Holophagales</taxon>
        <taxon>Holophagaceae</taxon>
        <taxon>Geothrix</taxon>
    </lineage>
</organism>
<dbReference type="PROSITE" id="PS01278">
    <property type="entry name" value="MTTASE_RADICAL"/>
    <property type="match status" value="1"/>
</dbReference>
<evidence type="ECO:0000256" key="7">
    <source>
        <dbReference type="ARBA" id="ARBA00023014"/>
    </source>
</evidence>
<dbReference type="PROSITE" id="PS50926">
    <property type="entry name" value="TRAM"/>
    <property type="match status" value="1"/>
</dbReference>
<dbReference type="PROSITE" id="PS51449">
    <property type="entry name" value="MTTASE_N"/>
    <property type="match status" value="1"/>
</dbReference>
<dbReference type="Pfam" id="PF04055">
    <property type="entry name" value="Radical_SAM"/>
    <property type="match status" value="1"/>
</dbReference>
<dbReference type="EC" id="2.8.4.3" evidence="8 9"/>
<dbReference type="InterPro" id="IPR006638">
    <property type="entry name" value="Elp3/MiaA/NifB-like_rSAM"/>
</dbReference>
<dbReference type="InterPro" id="IPR020612">
    <property type="entry name" value="Methylthiotransferase_CS"/>
</dbReference>
<dbReference type="HAMAP" id="MF_01864">
    <property type="entry name" value="tRNA_metthiotr_MiaB"/>
    <property type="match status" value="1"/>
</dbReference>
<comment type="caution">
    <text evidence="13">The sequence shown here is derived from an EMBL/GenBank/DDBJ whole genome shotgun (WGS) entry which is preliminary data.</text>
</comment>
<evidence type="ECO:0000259" key="12">
    <source>
        <dbReference type="PROSITE" id="PS51918"/>
    </source>
</evidence>
<evidence type="ECO:0000256" key="8">
    <source>
        <dbReference type="ARBA" id="ARBA00033765"/>
    </source>
</evidence>
<feature type="domain" description="Radical SAM core" evidence="12">
    <location>
        <begin position="140"/>
        <end position="366"/>
    </location>
</feature>
<dbReference type="SMART" id="SM00729">
    <property type="entry name" value="Elp3"/>
    <property type="match status" value="1"/>
</dbReference>
<reference evidence="13 14" key="1">
    <citation type="journal article" date="2023" name="Antonie Van Leeuwenhoek">
        <title>Mesoterricola silvestris gen. nov., sp. nov., Mesoterricola sediminis sp. nov., Geothrix oryzae sp. nov., Geothrix edaphica sp. nov., Geothrix rubra sp. nov., and Geothrix limicola sp. nov., six novel members of Acidobacteriota isolated from soils.</title>
        <authorList>
            <person name="Itoh H."/>
            <person name="Sugisawa Y."/>
            <person name="Mise K."/>
            <person name="Xu Z."/>
            <person name="Kuniyasu M."/>
            <person name="Ushijima N."/>
            <person name="Kawano K."/>
            <person name="Kobayashi E."/>
            <person name="Shiratori Y."/>
            <person name="Masuda Y."/>
            <person name="Senoo K."/>
        </authorList>
    </citation>
    <scope>NUCLEOTIDE SEQUENCE [LARGE SCALE GENOMIC DNA]</scope>
    <source>
        <strain evidence="13 14">Red804</strain>
    </source>
</reference>
<accession>A0ABQ5Q9Z5</accession>
<dbReference type="EMBL" id="BSDE01000001">
    <property type="protein sequence ID" value="GLH71647.1"/>
    <property type="molecule type" value="Genomic_DNA"/>
</dbReference>
<gene>
    <name evidence="9 13" type="primary">miaB</name>
    <name evidence="13" type="ORF">GETHLI_01490</name>
</gene>
<dbReference type="InterPro" id="IPR023404">
    <property type="entry name" value="rSAM_horseshoe"/>
</dbReference>
<feature type="domain" description="TRAM" evidence="10">
    <location>
        <begin position="369"/>
        <end position="434"/>
    </location>
</feature>
<evidence type="ECO:0000256" key="3">
    <source>
        <dbReference type="ARBA" id="ARBA00022679"/>
    </source>
</evidence>
<dbReference type="NCBIfam" id="TIGR00089">
    <property type="entry name" value="MiaB/RimO family radical SAM methylthiotransferase"/>
    <property type="match status" value="1"/>
</dbReference>
<dbReference type="InterPro" id="IPR002792">
    <property type="entry name" value="TRAM_dom"/>
</dbReference>
<keyword evidence="3 9" id="KW-0808">Transferase</keyword>
<dbReference type="SUPFAM" id="SSF102114">
    <property type="entry name" value="Radical SAM enzymes"/>
    <property type="match status" value="1"/>
</dbReference>
<evidence type="ECO:0000256" key="5">
    <source>
        <dbReference type="ARBA" id="ARBA00022723"/>
    </source>
</evidence>
<dbReference type="CDD" id="cd01335">
    <property type="entry name" value="Radical_SAM"/>
    <property type="match status" value="1"/>
</dbReference>
<keyword evidence="14" id="KW-1185">Reference proteome</keyword>
<dbReference type="InterPro" id="IPR038135">
    <property type="entry name" value="Methylthiotransferase_N_sf"/>
</dbReference>
<keyword evidence="7 9" id="KW-0411">Iron-sulfur</keyword>
<feature type="binding site" evidence="9">
    <location>
        <position position="79"/>
    </location>
    <ligand>
        <name>[4Fe-4S] cluster</name>
        <dbReference type="ChEBI" id="CHEBI:49883"/>
        <label>1</label>
    </ligand>
</feature>
<dbReference type="SFLD" id="SFLDF00273">
    <property type="entry name" value="(dimethylallyl)adenosine_tRNA"/>
    <property type="match status" value="1"/>
</dbReference>
<dbReference type="InterPro" id="IPR007197">
    <property type="entry name" value="rSAM"/>
</dbReference>
<comment type="function">
    <text evidence="1 9">Catalyzes the methylthiolation of N6-(dimethylallyl)adenosine (i(6)A), leading to the formation of 2-methylthio-N6-(dimethylallyl)adenosine (ms(2)i(6)A) at position 37 in tRNAs that read codons beginning with uridine.</text>
</comment>
<dbReference type="SFLD" id="SFLDS00029">
    <property type="entry name" value="Radical_SAM"/>
    <property type="match status" value="1"/>
</dbReference>
<feature type="binding site" evidence="9">
    <location>
        <position position="10"/>
    </location>
    <ligand>
        <name>[4Fe-4S] cluster</name>
        <dbReference type="ChEBI" id="CHEBI:49883"/>
        <label>1</label>
    </ligand>
</feature>
<keyword evidence="2 9" id="KW-0004">4Fe-4S</keyword>
<comment type="subunit">
    <text evidence="9">Monomer.</text>
</comment>
<dbReference type="InterPro" id="IPR058240">
    <property type="entry name" value="rSAM_sf"/>
</dbReference>
<dbReference type="InterPro" id="IPR005839">
    <property type="entry name" value="Methylthiotransferase"/>
</dbReference>
<keyword evidence="6 9" id="KW-0408">Iron</keyword>
<evidence type="ECO:0000313" key="13">
    <source>
        <dbReference type="EMBL" id="GLH71647.1"/>
    </source>
</evidence>
<comment type="similarity">
    <text evidence="9">Belongs to the methylthiotransferase family. MiaB subfamily.</text>
</comment>
<feature type="binding site" evidence="9">
    <location>
        <position position="158"/>
    </location>
    <ligand>
        <name>[4Fe-4S] cluster</name>
        <dbReference type="ChEBI" id="CHEBI:49883"/>
        <label>2</label>
        <note>4Fe-4S-S-AdoMet</note>
    </ligand>
</feature>
<evidence type="ECO:0000313" key="14">
    <source>
        <dbReference type="Proteomes" id="UP001165069"/>
    </source>
</evidence>
<dbReference type="PANTHER" id="PTHR43020:SF2">
    <property type="entry name" value="MITOCHONDRIAL TRNA METHYLTHIOTRANSFERASE CDK5RAP1"/>
    <property type="match status" value="1"/>
</dbReference>
<dbReference type="InterPro" id="IPR006463">
    <property type="entry name" value="MiaB_methiolase"/>
</dbReference>
<protein>
    <recommendedName>
        <fullName evidence="8 9">tRNA-2-methylthio-N(6)-dimethylallyladenosine synthase</fullName>
        <ecNumber evidence="8 9">2.8.4.3</ecNumber>
    </recommendedName>
    <alternativeName>
        <fullName evidence="9">(Dimethylallyl)adenosine tRNA methylthiotransferase MiaB</fullName>
    </alternativeName>
    <alternativeName>
        <fullName evidence="9">tRNA-i(6)A37 methylthiotransferase</fullName>
    </alternativeName>
</protein>
<comment type="subcellular location">
    <subcellularLocation>
        <location evidence="9">Cytoplasm</location>
    </subcellularLocation>
</comment>
<keyword evidence="9" id="KW-0963">Cytoplasm</keyword>
<dbReference type="InterPro" id="IPR013848">
    <property type="entry name" value="Methylthiotransferase_N"/>
</dbReference>
<feature type="binding site" evidence="9">
    <location>
        <position position="161"/>
    </location>
    <ligand>
        <name>[4Fe-4S] cluster</name>
        <dbReference type="ChEBI" id="CHEBI:49883"/>
        <label>2</label>
        <note>4Fe-4S-S-AdoMet</note>
    </ligand>
</feature>
<evidence type="ECO:0000256" key="6">
    <source>
        <dbReference type="ARBA" id="ARBA00023004"/>
    </source>
</evidence>
<evidence type="ECO:0000259" key="10">
    <source>
        <dbReference type="PROSITE" id="PS50926"/>
    </source>
</evidence>
<keyword evidence="9" id="KW-0819">tRNA processing</keyword>
<dbReference type="RefSeq" id="WP_285568982.1">
    <property type="nucleotide sequence ID" value="NZ_BSDE01000001.1"/>
</dbReference>
<dbReference type="PROSITE" id="PS51918">
    <property type="entry name" value="RADICAL_SAM"/>
    <property type="match status" value="1"/>
</dbReference>
<evidence type="ECO:0000256" key="2">
    <source>
        <dbReference type="ARBA" id="ARBA00022485"/>
    </source>
</evidence>
<evidence type="ECO:0000256" key="4">
    <source>
        <dbReference type="ARBA" id="ARBA00022691"/>
    </source>
</evidence>
<dbReference type="Gene3D" id="3.80.30.20">
    <property type="entry name" value="tm_1862 like domain"/>
    <property type="match status" value="1"/>
</dbReference>
<dbReference type="SFLD" id="SFLDG01082">
    <property type="entry name" value="B12-binding_domain_containing"/>
    <property type="match status" value="1"/>
</dbReference>
<dbReference type="SFLD" id="SFLDG01061">
    <property type="entry name" value="methylthiotransferase"/>
    <property type="match status" value="1"/>
</dbReference>
<name>A0ABQ5Q9Z5_9BACT</name>
<keyword evidence="4 9" id="KW-0949">S-adenosyl-L-methionine</keyword>
<dbReference type="Pfam" id="PF00919">
    <property type="entry name" value="UPF0004"/>
    <property type="match status" value="1"/>
</dbReference>
<feature type="binding site" evidence="9">
    <location>
        <position position="46"/>
    </location>
    <ligand>
        <name>[4Fe-4S] cluster</name>
        <dbReference type="ChEBI" id="CHEBI:49883"/>
        <label>1</label>
    </ligand>
</feature>
<dbReference type="Gene3D" id="3.40.50.12160">
    <property type="entry name" value="Methylthiotransferase, N-terminal domain"/>
    <property type="match status" value="1"/>
</dbReference>
<keyword evidence="5 9" id="KW-0479">Metal-binding</keyword>
<evidence type="ECO:0000256" key="1">
    <source>
        <dbReference type="ARBA" id="ARBA00003234"/>
    </source>
</evidence>
<dbReference type="Proteomes" id="UP001165069">
    <property type="component" value="Unassembled WGS sequence"/>
</dbReference>
<feature type="domain" description="MTTase N-terminal" evidence="11">
    <location>
        <begin position="1"/>
        <end position="116"/>
    </location>
</feature>
<comment type="cofactor">
    <cofactor evidence="9">
        <name>[4Fe-4S] cluster</name>
        <dbReference type="ChEBI" id="CHEBI:49883"/>
    </cofactor>
    <text evidence="9">Binds 2 [4Fe-4S] clusters. One cluster is coordinated with 3 cysteines and an exchangeable S-adenosyl-L-methionine.</text>
</comment>
<evidence type="ECO:0000259" key="11">
    <source>
        <dbReference type="PROSITE" id="PS51449"/>
    </source>
</evidence>
<proteinExistence type="inferred from homology"/>
<comment type="catalytic activity">
    <reaction evidence="9">
        <text>N(6)-dimethylallyladenosine(37) in tRNA + (sulfur carrier)-SH + AH2 + 2 S-adenosyl-L-methionine = 2-methylsulfanyl-N(6)-dimethylallyladenosine(37) in tRNA + (sulfur carrier)-H + 5'-deoxyadenosine + L-methionine + A + S-adenosyl-L-homocysteine + 2 H(+)</text>
        <dbReference type="Rhea" id="RHEA:37067"/>
        <dbReference type="Rhea" id="RHEA-COMP:10375"/>
        <dbReference type="Rhea" id="RHEA-COMP:10376"/>
        <dbReference type="Rhea" id="RHEA-COMP:14737"/>
        <dbReference type="Rhea" id="RHEA-COMP:14739"/>
        <dbReference type="ChEBI" id="CHEBI:13193"/>
        <dbReference type="ChEBI" id="CHEBI:15378"/>
        <dbReference type="ChEBI" id="CHEBI:17319"/>
        <dbReference type="ChEBI" id="CHEBI:17499"/>
        <dbReference type="ChEBI" id="CHEBI:29917"/>
        <dbReference type="ChEBI" id="CHEBI:57844"/>
        <dbReference type="ChEBI" id="CHEBI:57856"/>
        <dbReference type="ChEBI" id="CHEBI:59789"/>
        <dbReference type="ChEBI" id="CHEBI:64428"/>
        <dbReference type="ChEBI" id="CHEBI:74415"/>
        <dbReference type="ChEBI" id="CHEBI:74417"/>
        <dbReference type="EC" id="2.8.4.3"/>
    </reaction>
</comment>
<sequence>MKFHIQTWGCQMNDHDGEKLSGLLSTEGFEAVDSAEDAELVLLNTCSIREKAVHKVYSELGRLREEKQRRPLMVGVTGCLAQQEQAALFKRAPHIDFVLGTMALRQLPRLVAEAQAGKSQVMDTGEYLDNHLFPPSVTRRRDTAKALVTITEGCNHACTYCIVPTTRGSERHRPYEDVLAEVRGLVERGYREVELLGQNVNSYAGGCTFADLLERVSEVEGLEWIRFTTSHPMNFTKELARVLVSTPKVAPFLHLPLQSGSDRVLRRMLREYTVGEYLERLGYLGEGRAKLALSTDFIVGFPGETDEDFEATMKVLDEVAFDSSFSFIYSPRPGTASLRLKDDLPMDVKSERLKRLQQRQNELTRASNERFLGREIPVRVETHGPNEHGWWLARSGEWKTVHLAAGPGRELPFGELVQARVTLASPHFLGAELV</sequence>
<feature type="binding site" evidence="9">
    <location>
        <position position="154"/>
    </location>
    <ligand>
        <name>[4Fe-4S] cluster</name>
        <dbReference type="ChEBI" id="CHEBI:49883"/>
        <label>2</label>
        <note>4Fe-4S-S-AdoMet</note>
    </ligand>
</feature>